<evidence type="ECO:0000313" key="3">
    <source>
        <dbReference type="Proteomes" id="UP001151760"/>
    </source>
</evidence>
<keyword evidence="3" id="KW-1185">Reference proteome</keyword>
<feature type="region of interest" description="Disordered" evidence="1">
    <location>
        <begin position="120"/>
        <end position="198"/>
    </location>
</feature>
<gene>
    <name evidence="2" type="ORF">Tco_0924996</name>
</gene>
<feature type="compositionally biased region" description="Low complexity" evidence="1">
    <location>
        <begin position="121"/>
        <end position="166"/>
    </location>
</feature>
<organism evidence="2 3">
    <name type="scientific">Tanacetum coccineum</name>
    <dbReference type="NCBI Taxonomy" id="301880"/>
    <lineage>
        <taxon>Eukaryota</taxon>
        <taxon>Viridiplantae</taxon>
        <taxon>Streptophyta</taxon>
        <taxon>Embryophyta</taxon>
        <taxon>Tracheophyta</taxon>
        <taxon>Spermatophyta</taxon>
        <taxon>Magnoliopsida</taxon>
        <taxon>eudicotyledons</taxon>
        <taxon>Gunneridae</taxon>
        <taxon>Pentapetalae</taxon>
        <taxon>asterids</taxon>
        <taxon>campanulids</taxon>
        <taxon>Asterales</taxon>
        <taxon>Asteraceae</taxon>
        <taxon>Asteroideae</taxon>
        <taxon>Anthemideae</taxon>
        <taxon>Anthemidinae</taxon>
        <taxon>Tanacetum</taxon>
    </lineage>
</organism>
<protein>
    <submittedName>
        <fullName evidence="2">Uncharacterized protein</fullName>
    </submittedName>
</protein>
<reference evidence="2" key="2">
    <citation type="submission" date="2022-01" db="EMBL/GenBank/DDBJ databases">
        <authorList>
            <person name="Yamashiro T."/>
            <person name="Shiraishi A."/>
            <person name="Satake H."/>
            <person name="Nakayama K."/>
        </authorList>
    </citation>
    <scope>NUCLEOTIDE SEQUENCE</scope>
</reference>
<dbReference type="EMBL" id="BQNB010014976">
    <property type="protein sequence ID" value="GJT34577.1"/>
    <property type="molecule type" value="Genomic_DNA"/>
</dbReference>
<feature type="region of interest" description="Disordered" evidence="1">
    <location>
        <begin position="252"/>
        <end position="283"/>
    </location>
</feature>
<reference evidence="2" key="1">
    <citation type="journal article" date="2022" name="Int. J. Mol. Sci.">
        <title>Draft Genome of Tanacetum Coccineum: Genomic Comparison of Closely Related Tanacetum-Family Plants.</title>
        <authorList>
            <person name="Yamashiro T."/>
            <person name="Shiraishi A."/>
            <person name="Nakayama K."/>
            <person name="Satake H."/>
        </authorList>
    </citation>
    <scope>NUCLEOTIDE SEQUENCE</scope>
</reference>
<evidence type="ECO:0000313" key="2">
    <source>
        <dbReference type="EMBL" id="GJT34577.1"/>
    </source>
</evidence>
<sequence>MITATIDGQVKTITKESLRRHLKLEDQDGVDILPNIEIFEHLALMGYNTDLDMLTFQKGTFSPQWRFIQICLDMQKKYLQPYTRLYLVPSLNANVFNNMKRPTKGYSGVEIDLFPAMLHVPTPESSPAPSSSPSRITSSSSPSTEHSPAPSTAEPTSTATPTTSEPQPNQPSPATEDHVPIPHDSPLHVVHSHKSREGSMQLTDLMNLVTKLSDMIGVLENDLKKTKQTYSTALTKLVLKVKKLEKQVKARKSRRRTRIVLSEEEHDSLDDSSKQGRRISDIDEDPDTYIVQDDGVEWIQEEVTEVQEKIINDTEPVIQDDTPTEVIEDKGSGEKGEKEVSTDELPVSTAHIDISTTSTIHRETRSTAGRVVYSRRSIEKKDKGKAIMIEPELKKKSKKEIEQ</sequence>
<proteinExistence type="predicted"/>
<name>A0ABQ5D893_9ASTR</name>
<evidence type="ECO:0000256" key="1">
    <source>
        <dbReference type="SAM" id="MobiDB-lite"/>
    </source>
</evidence>
<dbReference type="Proteomes" id="UP001151760">
    <property type="component" value="Unassembled WGS sequence"/>
</dbReference>
<accession>A0ABQ5D893</accession>
<feature type="compositionally biased region" description="Basic and acidic residues" evidence="1">
    <location>
        <begin position="269"/>
        <end position="281"/>
    </location>
</feature>
<comment type="caution">
    <text evidence="2">The sequence shown here is derived from an EMBL/GenBank/DDBJ whole genome shotgun (WGS) entry which is preliminary data.</text>
</comment>